<dbReference type="Proteomes" id="UP000515154">
    <property type="component" value="Unplaced"/>
</dbReference>
<dbReference type="RefSeq" id="XP_029656234.1">
    <property type="nucleotide sequence ID" value="XM_029800374.1"/>
</dbReference>
<dbReference type="Pfam" id="PF12697">
    <property type="entry name" value="Abhydrolase_6"/>
    <property type="match status" value="1"/>
</dbReference>
<accession>A0A6P7U390</accession>
<feature type="domain" description="AB hydrolase-1" evidence="3">
    <location>
        <begin position="92"/>
        <end position="196"/>
    </location>
</feature>
<dbReference type="PANTHER" id="PTHR12277">
    <property type="entry name" value="ALPHA/BETA HYDROLASE DOMAIN-CONTAINING PROTEIN"/>
    <property type="match status" value="1"/>
</dbReference>
<dbReference type="RefSeq" id="XP_029655987.1">
    <property type="nucleotide sequence ID" value="XM_029800127.1"/>
</dbReference>
<dbReference type="Gene3D" id="3.40.50.1820">
    <property type="entry name" value="alpha/beta hydrolase"/>
    <property type="match status" value="1"/>
</dbReference>
<name>A0A6P7U390_9MOLL</name>
<evidence type="ECO:0000256" key="2">
    <source>
        <dbReference type="ARBA" id="ARBA00042701"/>
    </source>
</evidence>
<dbReference type="SUPFAM" id="SSF53474">
    <property type="entry name" value="alpha/beta-Hydrolases"/>
    <property type="match status" value="1"/>
</dbReference>
<gene>
    <name evidence="5" type="primary">LOC115229853</name>
    <name evidence="6" type="synonym">LOC115230162</name>
</gene>
<evidence type="ECO:0000256" key="1">
    <source>
        <dbReference type="ARBA" id="ARBA00040125"/>
    </source>
</evidence>
<sequence>MDLVRFLAHTFCCPPFPSRIAAKIAFHPPTPPSYKVKQTQEKGIECIFNEEMCKIEPDELAYTQMKIWNTSLGNRITVMHISPFRRPRCTLLCSHGNAGDLGLLYECYLMLARRLHCNVVCYDYSGYGGSSGRPSEADLYADVEAAWDCTLNGFFVPMERIVLYGHSIGTVASLYLACLVQTRGLILVAPLASGLHFLFAPRKMKRFGVFFNKYYILGICSLGRISKVKCPTLIVHGEADTIVHVEHSRLLAAKARSDITDVFFIPHVGHNDIELMPDFFKYLKNFLNKVAPFD</sequence>
<dbReference type="InterPro" id="IPR000073">
    <property type="entry name" value="AB_hydrolase_1"/>
</dbReference>
<proteinExistence type="predicted"/>
<dbReference type="AlphaFoldDB" id="A0A6P7U390"/>
<keyword evidence="4" id="KW-1185">Reference proteome</keyword>
<reference evidence="5 6" key="1">
    <citation type="submission" date="2025-08" db="UniProtKB">
        <authorList>
            <consortium name="RefSeq"/>
        </authorList>
    </citation>
    <scope>IDENTIFICATION</scope>
</reference>
<dbReference type="PANTHER" id="PTHR12277:SF81">
    <property type="entry name" value="PROTEIN ABHD13"/>
    <property type="match status" value="1"/>
</dbReference>
<evidence type="ECO:0000313" key="5">
    <source>
        <dbReference type="RefSeq" id="XP_029655987.1"/>
    </source>
</evidence>
<dbReference type="KEGG" id="osn:115229853"/>
<evidence type="ECO:0000313" key="4">
    <source>
        <dbReference type="Proteomes" id="UP000515154"/>
    </source>
</evidence>
<dbReference type="InterPro" id="IPR029058">
    <property type="entry name" value="AB_hydrolase_fold"/>
</dbReference>
<protein>
    <recommendedName>
        <fullName evidence="1">Protein ABHD13</fullName>
    </recommendedName>
    <alternativeName>
        <fullName evidence="2">Alpha/beta hydrolase domain-containing protein 13</fullName>
    </alternativeName>
</protein>
<evidence type="ECO:0000259" key="3">
    <source>
        <dbReference type="Pfam" id="PF12697"/>
    </source>
</evidence>
<evidence type="ECO:0000313" key="6">
    <source>
        <dbReference type="RefSeq" id="XP_029656234.1"/>
    </source>
</evidence>
<organism evidence="4 5">
    <name type="scientific">Octopus sinensis</name>
    <name type="common">East Asian common octopus</name>
    <dbReference type="NCBI Taxonomy" id="2607531"/>
    <lineage>
        <taxon>Eukaryota</taxon>
        <taxon>Metazoa</taxon>
        <taxon>Spiralia</taxon>
        <taxon>Lophotrochozoa</taxon>
        <taxon>Mollusca</taxon>
        <taxon>Cephalopoda</taxon>
        <taxon>Coleoidea</taxon>
        <taxon>Octopodiformes</taxon>
        <taxon>Octopoda</taxon>
        <taxon>Incirrata</taxon>
        <taxon>Octopodidae</taxon>
        <taxon>Octopus</taxon>
    </lineage>
</organism>
<dbReference type="KEGG" id="osn:115230162"/>